<proteinExistence type="predicted"/>
<name>A0ACD5WRU5_AVESA</name>
<organism evidence="1 2">
    <name type="scientific">Avena sativa</name>
    <name type="common">Oat</name>
    <dbReference type="NCBI Taxonomy" id="4498"/>
    <lineage>
        <taxon>Eukaryota</taxon>
        <taxon>Viridiplantae</taxon>
        <taxon>Streptophyta</taxon>
        <taxon>Embryophyta</taxon>
        <taxon>Tracheophyta</taxon>
        <taxon>Spermatophyta</taxon>
        <taxon>Magnoliopsida</taxon>
        <taxon>Liliopsida</taxon>
        <taxon>Poales</taxon>
        <taxon>Poaceae</taxon>
        <taxon>BOP clade</taxon>
        <taxon>Pooideae</taxon>
        <taxon>Poodae</taxon>
        <taxon>Poeae</taxon>
        <taxon>Poeae Chloroplast Group 1 (Aveneae type)</taxon>
        <taxon>Aveninae</taxon>
        <taxon>Avena</taxon>
    </lineage>
</organism>
<evidence type="ECO:0000313" key="2">
    <source>
        <dbReference type="Proteomes" id="UP001732700"/>
    </source>
</evidence>
<evidence type="ECO:0000313" key="1">
    <source>
        <dbReference type="EnsemblPlants" id="AVESA.00010b.r2.4CG1272760.1.CDS"/>
    </source>
</evidence>
<keyword evidence="2" id="KW-1185">Reference proteome</keyword>
<protein>
    <submittedName>
        <fullName evidence="1">Uncharacterized protein</fullName>
    </submittedName>
</protein>
<accession>A0ACD5WRU5</accession>
<reference evidence="1" key="1">
    <citation type="submission" date="2021-05" db="EMBL/GenBank/DDBJ databases">
        <authorList>
            <person name="Scholz U."/>
            <person name="Mascher M."/>
            <person name="Fiebig A."/>
        </authorList>
    </citation>
    <scope>NUCLEOTIDE SEQUENCE [LARGE SCALE GENOMIC DNA]</scope>
</reference>
<reference evidence="1" key="2">
    <citation type="submission" date="2025-09" db="UniProtKB">
        <authorList>
            <consortium name="EnsemblPlants"/>
        </authorList>
    </citation>
    <scope>IDENTIFICATION</scope>
</reference>
<dbReference type="Proteomes" id="UP001732700">
    <property type="component" value="Chromosome 4C"/>
</dbReference>
<sequence>MAAPAGGRELPETPTWAVALVVLVLVLISVAMEHALHKLTHWFHKRHKKALVEALEKMKAELMLVGFLSLLLTVLQTPISKICISEAAANVMHPCKAAPYPASSGDDGEKDNRRRLLSWVQGETHRRFLAAAAGEDVCAAKGKVALMSAGSMHQLHIFIFVLAVFHVLYSVVTMALSGLKMRRWKKWEAETASLEYQFANDPSRFRFTHQTSFVRRHMGLSSVPGVRWVVAFIRQFFRSVTKVDYLTLRMGFINAHLSPNTKFDFHKYIKRSLEDDFKVVVGISLPLWFVAILTLFLDIHGIGTLIWISFIPLVILLWVGTKLEVVIMEMAQEIQDRASVIKGAPVVEPSNKFFWFNRPDWVLFLIHLTLFQNAFQMAHFVWTLATPGLKKCYHENIGLSIMKVVVGIALQIMCSYITFPLYALVTQMGSNMKRTIFDEQTAKALSNWRNTAREKKKTRDTDMMMAQMMGDATPSRGVSPMTSRATSPVQSRGTSPVHLLHKSNKRSDDLPSAPVSPMNEMEATDMYPVAAHRVQRLNPSDRRRSASSSALDSDVSAEFSFSMQH</sequence>
<dbReference type="EnsemblPlants" id="AVESA.00010b.r2.4CG1272760.1">
    <property type="protein sequence ID" value="AVESA.00010b.r2.4CG1272760.1.CDS"/>
    <property type="gene ID" value="AVESA.00010b.r2.4CG1272760"/>
</dbReference>